<gene>
    <name evidence="4" type="primary">rimI</name>
    <name evidence="4" type="ORF">CSA55_04410</name>
</gene>
<dbReference type="EMBL" id="PDSL01000057">
    <property type="protein sequence ID" value="PIE31982.1"/>
    <property type="molecule type" value="Genomic_DNA"/>
</dbReference>
<dbReference type="Gene3D" id="3.40.630.30">
    <property type="match status" value="1"/>
</dbReference>
<name>A0A2G6KAH3_9ACTN</name>
<dbReference type="PROSITE" id="PS51186">
    <property type="entry name" value="GNAT"/>
    <property type="match status" value="1"/>
</dbReference>
<dbReference type="CDD" id="cd04301">
    <property type="entry name" value="NAT_SF"/>
    <property type="match status" value="1"/>
</dbReference>
<dbReference type="InterPro" id="IPR016181">
    <property type="entry name" value="Acyl_CoA_acyltransferase"/>
</dbReference>
<dbReference type="Pfam" id="PF00583">
    <property type="entry name" value="Acetyltransf_1"/>
    <property type="match status" value="1"/>
</dbReference>
<organism evidence="4 5">
    <name type="scientific">Ilumatobacter coccineus</name>
    <dbReference type="NCBI Taxonomy" id="467094"/>
    <lineage>
        <taxon>Bacteria</taxon>
        <taxon>Bacillati</taxon>
        <taxon>Actinomycetota</taxon>
        <taxon>Acidimicrobiia</taxon>
        <taxon>Acidimicrobiales</taxon>
        <taxon>Ilumatobacteraceae</taxon>
        <taxon>Ilumatobacter</taxon>
    </lineage>
</organism>
<dbReference type="Proteomes" id="UP000230914">
    <property type="component" value="Unassembled WGS sequence"/>
</dbReference>
<evidence type="ECO:0000256" key="1">
    <source>
        <dbReference type="ARBA" id="ARBA00022679"/>
    </source>
</evidence>
<evidence type="ECO:0000259" key="3">
    <source>
        <dbReference type="PROSITE" id="PS51186"/>
    </source>
</evidence>
<evidence type="ECO:0000313" key="4">
    <source>
        <dbReference type="EMBL" id="PIE31982.1"/>
    </source>
</evidence>
<evidence type="ECO:0000256" key="2">
    <source>
        <dbReference type="ARBA" id="ARBA00023315"/>
    </source>
</evidence>
<comment type="caution">
    <text evidence="4">The sequence shown here is derived from an EMBL/GenBank/DDBJ whole genome shotgun (WGS) entry which is preliminary data.</text>
</comment>
<dbReference type="InterPro" id="IPR000182">
    <property type="entry name" value="GNAT_dom"/>
</dbReference>
<feature type="domain" description="N-acetyltransferase" evidence="3">
    <location>
        <begin position="7"/>
        <end position="155"/>
    </location>
</feature>
<keyword evidence="2" id="KW-0012">Acyltransferase</keyword>
<sequence length="172" mass="18870">MSTVTDIGLETMTGADLDEVVAIDAETSSTPWSWSLFNDELARPESRWYVVARIDDEIVGFAGLMVVPDPDGDQAHVTTIAVSPEFRRRGIGARLMSALGRHARGRGCVSWTLEVRESNHAAIELYRRFGFAPVGTRPSYYSGNETALIMWCHDLAADDYEAVLSGKDGSQS</sequence>
<reference evidence="4 5" key="1">
    <citation type="submission" date="2017-10" db="EMBL/GenBank/DDBJ databases">
        <title>Novel microbial diversity and functional potential in the marine mammal oral microbiome.</title>
        <authorList>
            <person name="Dudek N.K."/>
            <person name="Sun C.L."/>
            <person name="Burstein D."/>
            <person name="Kantor R.S."/>
            <person name="Aliaga Goltsman D.S."/>
            <person name="Bik E.M."/>
            <person name="Thomas B.C."/>
            <person name="Banfield J.F."/>
            <person name="Relman D.A."/>
        </authorList>
    </citation>
    <scope>NUCLEOTIDE SEQUENCE [LARGE SCALE GENOMIC DNA]</scope>
    <source>
        <strain evidence="4">DOLJORAL78_61_10</strain>
    </source>
</reference>
<evidence type="ECO:0000313" key="5">
    <source>
        <dbReference type="Proteomes" id="UP000230914"/>
    </source>
</evidence>
<dbReference type="InterPro" id="IPR006464">
    <property type="entry name" value="AcTrfase_RimI/Ard1"/>
</dbReference>
<dbReference type="SUPFAM" id="SSF55729">
    <property type="entry name" value="Acyl-CoA N-acyltransferases (Nat)"/>
    <property type="match status" value="1"/>
</dbReference>
<dbReference type="NCBIfam" id="TIGR01575">
    <property type="entry name" value="rimI"/>
    <property type="match status" value="1"/>
</dbReference>
<dbReference type="GO" id="GO:0008080">
    <property type="term" value="F:N-acetyltransferase activity"/>
    <property type="evidence" value="ECO:0007669"/>
    <property type="project" value="InterPro"/>
</dbReference>
<protein>
    <submittedName>
        <fullName evidence="4">Ribosomal-protein-alanine N-acetyltransferase</fullName>
    </submittedName>
</protein>
<keyword evidence="1 4" id="KW-0808">Transferase</keyword>
<proteinExistence type="predicted"/>
<dbReference type="InterPro" id="IPR050832">
    <property type="entry name" value="Bact_Acetyltransf"/>
</dbReference>
<accession>A0A2G6KAH3</accession>
<dbReference type="AlphaFoldDB" id="A0A2G6KAH3"/>
<dbReference type="PANTHER" id="PTHR43877">
    <property type="entry name" value="AMINOALKYLPHOSPHONATE N-ACETYLTRANSFERASE-RELATED-RELATED"/>
    <property type="match status" value="1"/>
</dbReference>